<evidence type="ECO:0000313" key="3">
    <source>
        <dbReference type="Proteomes" id="UP000625711"/>
    </source>
</evidence>
<feature type="compositionally biased region" description="Gly residues" evidence="1">
    <location>
        <begin position="69"/>
        <end position="82"/>
    </location>
</feature>
<dbReference type="AlphaFoldDB" id="A0A834IMC6"/>
<gene>
    <name evidence="2" type="ORF">GWI33_004904</name>
</gene>
<comment type="caution">
    <text evidence="2">The sequence shown here is derived from an EMBL/GenBank/DDBJ whole genome shotgun (WGS) entry which is preliminary data.</text>
</comment>
<reference evidence="2" key="1">
    <citation type="submission" date="2020-08" db="EMBL/GenBank/DDBJ databases">
        <title>Genome sequencing and assembly of the red palm weevil Rhynchophorus ferrugineus.</title>
        <authorList>
            <person name="Dias G.B."/>
            <person name="Bergman C.M."/>
            <person name="Manee M."/>
        </authorList>
    </citation>
    <scope>NUCLEOTIDE SEQUENCE</scope>
    <source>
        <strain evidence="2">AA-2017</strain>
        <tissue evidence="2">Whole larva</tissue>
    </source>
</reference>
<feature type="region of interest" description="Disordered" evidence="1">
    <location>
        <begin position="1"/>
        <end position="25"/>
    </location>
</feature>
<feature type="compositionally biased region" description="Basic residues" evidence="1">
    <location>
        <begin position="1"/>
        <end position="13"/>
    </location>
</feature>
<feature type="region of interest" description="Disordered" evidence="1">
    <location>
        <begin position="37"/>
        <end position="91"/>
    </location>
</feature>
<dbReference type="EMBL" id="JAACXV010000248">
    <property type="protein sequence ID" value="KAF7281283.1"/>
    <property type="molecule type" value="Genomic_DNA"/>
</dbReference>
<organism evidence="2 3">
    <name type="scientific">Rhynchophorus ferrugineus</name>
    <name type="common">Red palm weevil</name>
    <name type="synonym">Curculio ferrugineus</name>
    <dbReference type="NCBI Taxonomy" id="354439"/>
    <lineage>
        <taxon>Eukaryota</taxon>
        <taxon>Metazoa</taxon>
        <taxon>Ecdysozoa</taxon>
        <taxon>Arthropoda</taxon>
        <taxon>Hexapoda</taxon>
        <taxon>Insecta</taxon>
        <taxon>Pterygota</taxon>
        <taxon>Neoptera</taxon>
        <taxon>Endopterygota</taxon>
        <taxon>Coleoptera</taxon>
        <taxon>Polyphaga</taxon>
        <taxon>Cucujiformia</taxon>
        <taxon>Curculionidae</taxon>
        <taxon>Dryophthorinae</taxon>
        <taxon>Rhynchophorus</taxon>
    </lineage>
</organism>
<keyword evidence="3" id="KW-1185">Reference proteome</keyword>
<feature type="compositionally biased region" description="Basic residues" evidence="1">
    <location>
        <begin position="55"/>
        <end position="65"/>
    </location>
</feature>
<dbReference type="Proteomes" id="UP000625711">
    <property type="component" value="Unassembled WGS sequence"/>
</dbReference>
<protein>
    <submittedName>
        <fullName evidence="2">Uncharacterized protein</fullName>
    </submittedName>
</protein>
<accession>A0A834IMC6</accession>
<feature type="compositionally biased region" description="Polar residues" evidence="1">
    <location>
        <begin position="37"/>
        <end position="48"/>
    </location>
</feature>
<evidence type="ECO:0000256" key="1">
    <source>
        <dbReference type="SAM" id="MobiDB-lite"/>
    </source>
</evidence>
<proteinExistence type="predicted"/>
<evidence type="ECO:0000313" key="2">
    <source>
        <dbReference type="EMBL" id="KAF7281283.1"/>
    </source>
</evidence>
<sequence length="91" mass="9671">MPQNHKKNGRSKIHAAAAAPPSSKQWCGVKQQLTAVSPSNFPTGSFVSTVGREKLMRRRQRRKTDNRKGAGGGRPTVGGGRCGARSGITSL</sequence>
<name>A0A834IMC6_RHYFE</name>